<dbReference type="GO" id="GO:0003697">
    <property type="term" value="F:single-stranded DNA binding"/>
    <property type="evidence" value="ECO:0007669"/>
    <property type="project" value="InterPro"/>
</dbReference>
<keyword evidence="2" id="KW-0547">Nucleotide-binding</keyword>
<keyword evidence="2" id="KW-0378">Hydrolase</keyword>
<organism evidence="2">
    <name type="scientific">Moorella thermoacetica Y72</name>
    <dbReference type="NCBI Taxonomy" id="1325331"/>
    <lineage>
        <taxon>Bacteria</taxon>
        <taxon>Bacillati</taxon>
        <taxon>Bacillota</taxon>
        <taxon>Clostridia</taxon>
        <taxon>Neomoorellales</taxon>
        <taxon>Neomoorellaceae</taxon>
        <taxon>Neomoorella</taxon>
    </lineage>
</organism>
<dbReference type="GO" id="GO:0004527">
    <property type="term" value="F:exonuclease activity"/>
    <property type="evidence" value="ECO:0007669"/>
    <property type="project" value="UniProtKB-KW"/>
</dbReference>
<protein>
    <submittedName>
        <fullName evidence="2">ATP-dependent exoDNAse (Exonuclease V), alpha subunit-helicase superfamily I member</fullName>
    </submittedName>
</protein>
<reference evidence="2" key="1">
    <citation type="journal article" date="2014" name="Gene">
        <title>Genome-guided analysis of transformation efficiency and carbon dioxide assimilation by Moorella thermoacetica Y72.</title>
        <authorList>
            <person name="Tsukahara K."/>
            <person name="Kita A."/>
            <person name="Nakashimada Y."/>
            <person name="Hoshino T."/>
            <person name="Murakami K."/>
        </authorList>
    </citation>
    <scope>NUCLEOTIDE SEQUENCE [LARGE SCALE GENOMIC DNA]</scope>
    <source>
        <strain evidence="2">Y72</strain>
    </source>
</reference>
<dbReference type="AlphaFoldDB" id="A0A0S6U8S3"/>
<gene>
    <name evidence="2" type="ORF">MTY_0003</name>
</gene>
<dbReference type="EMBL" id="DF238840">
    <property type="protein sequence ID" value="GAF24676.1"/>
    <property type="molecule type" value="Genomic_DNA"/>
</dbReference>
<accession>A0A0S6U8S3</accession>
<feature type="domain" description="N-terminal" evidence="1">
    <location>
        <begin position="50"/>
        <end position="112"/>
    </location>
</feature>
<keyword evidence="2" id="KW-0067">ATP-binding</keyword>
<keyword evidence="2" id="KW-0347">Helicase</keyword>
<keyword evidence="2" id="KW-0269">Exonuclease</keyword>
<proteinExistence type="predicted"/>
<dbReference type="RefSeq" id="WP_036370878.1">
    <property type="nucleotide sequence ID" value="NZ_DF238840.1"/>
</dbReference>
<evidence type="ECO:0000259" key="1">
    <source>
        <dbReference type="Pfam" id="PF08401"/>
    </source>
</evidence>
<sequence length="279" mass="31144">MAIKLEEGRVRQAVGSLLAMFQSGDLPAKAARTFISARAGYGKPSDKWSLGNRLLMLVAGTEDARGYQQWREAGRQVKKGAKAIYILAPMTRKVTQKVVDPETGEEKQEERVICTGFHGIPVFRYEDTEGEPLPQADYSPPELPPLYEVAGRFGVEVKYLPFAGEAAGRFRPGRNEIDLYSHDLDVFFHELAHAVHNTIRPLKGGQHRDQELVAETVACVLCELYGAKGYLWHGWEYIKHYGGQDPRAALKAIMAVLNDVEEVLRRIFEAESMAADKVA</sequence>
<evidence type="ECO:0000313" key="2">
    <source>
        <dbReference type="EMBL" id="GAF24676.1"/>
    </source>
</evidence>
<name>A0A0S6U8S3_NEOTH</name>
<dbReference type="Pfam" id="PF08401">
    <property type="entry name" value="ArdcN"/>
    <property type="match status" value="1"/>
</dbReference>
<keyword evidence="2" id="KW-0540">Nuclease</keyword>
<dbReference type="GO" id="GO:0004386">
    <property type="term" value="F:helicase activity"/>
    <property type="evidence" value="ECO:0007669"/>
    <property type="project" value="UniProtKB-KW"/>
</dbReference>
<dbReference type="InterPro" id="IPR013610">
    <property type="entry name" value="ArdC_N"/>
</dbReference>
<dbReference type="Proteomes" id="UP000063718">
    <property type="component" value="Unassembled WGS sequence"/>
</dbReference>